<dbReference type="InterPro" id="IPR051045">
    <property type="entry name" value="TonB-dependent_transducer"/>
</dbReference>
<dbReference type="Pfam" id="PF03544">
    <property type="entry name" value="TonB_C"/>
    <property type="match status" value="1"/>
</dbReference>
<dbReference type="OrthoDB" id="1628901at2"/>
<dbReference type="GO" id="GO:0015891">
    <property type="term" value="P:siderophore transport"/>
    <property type="evidence" value="ECO:0007669"/>
    <property type="project" value="InterPro"/>
</dbReference>
<dbReference type="AlphaFoldDB" id="A0A1C4DNK9"/>
<dbReference type="NCBIfam" id="TIGR01352">
    <property type="entry name" value="tonB_Cterm"/>
    <property type="match status" value="1"/>
</dbReference>
<keyword evidence="10" id="KW-0735">Signal-anchor</keyword>
<evidence type="ECO:0000256" key="1">
    <source>
        <dbReference type="ARBA" id="ARBA00004383"/>
    </source>
</evidence>
<dbReference type="PANTHER" id="PTHR33446">
    <property type="entry name" value="PROTEIN TONB-RELATED"/>
    <property type="match status" value="1"/>
</dbReference>
<keyword evidence="14" id="KW-1185">Reference proteome</keyword>
<evidence type="ECO:0000256" key="5">
    <source>
        <dbReference type="ARBA" id="ARBA00022519"/>
    </source>
</evidence>
<protein>
    <recommendedName>
        <fullName evidence="10">Protein TonB</fullName>
    </recommendedName>
</protein>
<evidence type="ECO:0000256" key="10">
    <source>
        <dbReference type="RuleBase" id="RU362123"/>
    </source>
</evidence>
<keyword evidence="4 10" id="KW-1003">Cell membrane</keyword>
<proteinExistence type="inferred from homology"/>
<gene>
    <name evidence="13" type="ORF">GA0061081_1208</name>
</gene>
<dbReference type="STRING" id="1798182.GA0061081_1208"/>
<comment type="similarity">
    <text evidence="2 10">Belongs to the TonB family.</text>
</comment>
<dbReference type="SUPFAM" id="SSF74653">
    <property type="entry name" value="TolA/TonB C-terminal domain"/>
    <property type="match status" value="1"/>
</dbReference>
<dbReference type="EMBL" id="FMAQ01000020">
    <property type="protein sequence ID" value="SCC32927.1"/>
    <property type="molecule type" value="Genomic_DNA"/>
</dbReference>
<keyword evidence="9 10" id="KW-0472">Membrane</keyword>
<feature type="domain" description="TonB C-terminal" evidence="12">
    <location>
        <begin position="192"/>
        <end position="282"/>
    </location>
</feature>
<evidence type="ECO:0000256" key="3">
    <source>
        <dbReference type="ARBA" id="ARBA00022448"/>
    </source>
</evidence>
<evidence type="ECO:0000256" key="7">
    <source>
        <dbReference type="ARBA" id="ARBA00022927"/>
    </source>
</evidence>
<feature type="region of interest" description="Disordered" evidence="11">
    <location>
        <begin position="136"/>
        <end position="206"/>
    </location>
</feature>
<evidence type="ECO:0000256" key="6">
    <source>
        <dbReference type="ARBA" id="ARBA00022692"/>
    </source>
</evidence>
<sequence>MIIIMKINFDIDIDDTKAPLSPTKKKTQNAYVCASVSVLSHLVLFALLFSSVLLAQNIVVDEGDNSIKAVMVDLSLLAAPEQSLVEDKPDIQGIENSELIDNQKIEETPIQPVIEPIVEPEVKEEKTESIIEKITDKPTIEPKKKIETQKEPKPKKKAPPIQKASHKQVRQEVINENIANTSVAPQISDSRQYSGTPSPIRRNQPEYPRRALDMRVEGYVVALFDVNSDGHVENIRIIEANPNNIFNRSVINAMKTWKYKPIAAKDLKIKIIFNRDKSISLN</sequence>
<dbReference type="GO" id="GO:0030288">
    <property type="term" value="C:outer membrane-bounded periplasmic space"/>
    <property type="evidence" value="ECO:0007669"/>
    <property type="project" value="InterPro"/>
</dbReference>
<dbReference type="PROSITE" id="PS52015">
    <property type="entry name" value="TONB_CTD"/>
    <property type="match status" value="1"/>
</dbReference>
<reference evidence="14" key="1">
    <citation type="submission" date="2016-08" db="EMBL/GenBank/DDBJ databases">
        <authorList>
            <person name="Varghese N."/>
            <person name="Submissions Spin"/>
        </authorList>
    </citation>
    <scope>NUCLEOTIDE SEQUENCE [LARGE SCALE GENOMIC DNA]</scope>
    <source>
        <strain evidence="14">R-53248</strain>
    </source>
</reference>
<dbReference type="GO" id="GO:0031992">
    <property type="term" value="F:energy transducer activity"/>
    <property type="evidence" value="ECO:0007669"/>
    <property type="project" value="InterPro"/>
</dbReference>
<feature type="compositionally biased region" description="Basic and acidic residues" evidence="11">
    <location>
        <begin position="136"/>
        <end position="152"/>
    </location>
</feature>
<keyword evidence="6 10" id="KW-0812">Transmembrane</keyword>
<feature type="compositionally biased region" description="Basic residues" evidence="11">
    <location>
        <begin position="153"/>
        <end position="168"/>
    </location>
</feature>
<accession>A0A1C4DNK9</accession>
<evidence type="ECO:0000259" key="12">
    <source>
        <dbReference type="PROSITE" id="PS52015"/>
    </source>
</evidence>
<dbReference type="InterPro" id="IPR006260">
    <property type="entry name" value="TonB/TolA_C"/>
</dbReference>
<dbReference type="InterPro" id="IPR003538">
    <property type="entry name" value="TonB"/>
</dbReference>
<keyword evidence="5 10" id="KW-0997">Cell inner membrane</keyword>
<evidence type="ECO:0000256" key="2">
    <source>
        <dbReference type="ARBA" id="ARBA00006555"/>
    </source>
</evidence>
<dbReference type="GO" id="GO:0015031">
    <property type="term" value="P:protein transport"/>
    <property type="evidence" value="ECO:0007669"/>
    <property type="project" value="UniProtKB-UniRule"/>
</dbReference>
<evidence type="ECO:0000313" key="14">
    <source>
        <dbReference type="Proteomes" id="UP000199670"/>
    </source>
</evidence>
<comment type="subcellular location">
    <subcellularLocation>
        <location evidence="1 10">Cell inner membrane</location>
        <topology evidence="1 10">Single-pass membrane protein</topology>
        <orientation evidence="1 10">Periplasmic side</orientation>
    </subcellularLocation>
</comment>
<dbReference type="Gene3D" id="3.30.2420.10">
    <property type="entry name" value="TonB"/>
    <property type="match status" value="1"/>
</dbReference>
<dbReference type="Proteomes" id="UP000199670">
    <property type="component" value="Unassembled WGS sequence"/>
</dbReference>
<keyword evidence="7 10" id="KW-0653">Protein transport</keyword>
<evidence type="ECO:0000256" key="8">
    <source>
        <dbReference type="ARBA" id="ARBA00022989"/>
    </source>
</evidence>
<feature type="transmembrane region" description="Helical" evidence="10">
    <location>
        <begin position="30"/>
        <end position="55"/>
    </location>
</feature>
<keyword evidence="3 10" id="KW-0813">Transport</keyword>
<evidence type="ECO:0000256" key="9">
    <source>
        <dbReference type="ARBA" id="ARBA00023136"/>
    </source>
</evidence>
<evidence type="ECO:0000313" key="13">
    <source>
        <dbReference type="EMBL" id="SCC32927.1"/>
    </source>
</evidence>
<dbReference type="PRINTS" id="PR01374">
    <property type="entry name" value="TONBPROTEIN"/>
</dbReference>
<feature type="compositionally biased region" description="Polar residues" evidence="11">
    <location>
        <begin position="177"/>
        <end position="197"/>
    </location>
</feature>
<dbReference type="PANTHER" id="PTHR33446:SF14">
    <property type="entry name" value="PROTEIN TONB"/>
    <property type="match status" value="1"/>
</dbReference>
<keyword evidence="8 10" id="KW-1133">Transmembrane helix</keyword>
<evidence type="ECO:0000256" key="11">
    <source>
        <dbReference type="SAM" id="MobiDB-lite"/>
    </source>
</evidence>
<dbReference type="GO" id="GO:0055085">
    <property type="term" value="P:transmembrane transport"/>
    <property type="evidence" value="ECO:0007669"/>
    <property type="project" value="InterPro"/>
</dbReference>
<dbReference type="GO" id="GO:0005886">
    <property type="term" value="C:plasma membrane"/>
    <property type="evidence" value="ECO:0007669"/>
    <property type="project" value="UniProtKB-SubCell"/>
</dbReference>
<evidence type="ECO:0000256" key="4">
    <source>
        <dbReference type="ARBA" id="ARBA00022475"/>
    </source>
</evidence>
<dbReference type="InterPro" id="IPR037682">
    <property type="entry name" value="TonB_C"/>
</dbReference>
<organism evidence="13 14">
    <name type="scientific">Gilliamella bombicola</name>
    <dbReference type="NCBI Taxonomy" id="1798182"/>
    <lineage>
        <taxon>Bacteria</taxon>
        <taxon>Pseudomonadati</taxon>
        <taxon>Pseudomonadota</taxon>
        <taxon>Gammaproteobacteria</taxon>
        <taxon>Orbales</taxon>
        <taxon>Orbaceae</taxon>
        <taxon>Gilliamella</taxon>
    </lineage>
</organism>
<comment type="function">
    <text evidence="10">Interacts with outer membrane receptor proteins that carry out high-affinity binding and energy dependent uptake into the periplasmic space of specific substrates. It could act to transduce energy from the cytoplasmic membrane to specific energy-requiring processes in the outer membrane, resulting in the release into the periplasm of ligands bound by these outer membrane proteins.</text>
</comment>
<name>A0A1C4DNK9_9GAMM</name>